<feature type="compositionally biased region" description="Polar residues" evidence="1">
    <location>
        <begin position="409"/>
        <end position="419"/>
    </location>
</feature>
<evidence type="ECO:0000313" key="5">
    <source>
        <dbReference type="Proteomes" id="UP000005240"/>
    </source>
</evidence>
<evidence type="ECO:0000313" key="3">
    <source>
        <dbReference type="EMBL" id="OAV89937.1"/>
    </source>
</evidence>
<reference evidence="3" key="2">
    <citation type="submission" date="2016-05" db="EMBL/GenBank/DDBJ databases">
        <title>Comparative analysis highlights variable genome content of wheat rusts and divergence of the mating loci.</title>
        <authorList>
            <person name="Cuomo C.A."/>
            <person name="Bakkeren G."/>
            <person name="Szabo L."/>
            <person name="Khalil H."/>
            <person name="Joly D."/>
            <person name="Goldberg J."/>
            <person name="Young S."/>
            <person name="Zeng Q."/>
            <person name="Fellers J."/>
        </authorList>
    </citation>
    <scope>NUCLEOTIDE SEQUENCE [LARGE SCALE GENOMIC DNA]</scope>
    <source>
        <strain evidence="3">1-1 BBBD Race 1</strain>
    </source>
</reference>
<accession>A0A180GB79</accession>
<protein>
    <recommendedName>
        <fullName evidence="6">SCP domain-containing protein</fullName>
    </recommendedName>
</protein>
<dbReference type="Proteomes" id="UP000005240">
    <property type="component" value="Unassembled WGS sequence"/>
</dbReference>
<feature type="compositionally biased region" description="Basic and acidic residues" evidence="1">
    <location>
        <begin position="156"/>
        <end position="172"/>
    </location>
</feature>
<feature type="compositionally biased region" description="Gly residues" evidence="1">
    <location>
        <begin position="609"/>
        <end position="619"/>
    </location>
</feature>
<dbReference type="VEuPathDB" id="FungiDB:PTTG_28488"/>
<feature type="region of interest" description="Disordered" evidence="1">
    <location>
        <begin position="373"/>
        <end position="449"/>
    </location>
</feature>
<dbReference type="EMBL" id="ADAS02000114">
    <property type="protein sequence ID" value="OAV89937.1"/>
    <property type="molecule type" value="Genomic_DNA"/>
</dbReference>
<dbReference type="STRING" id="630390.A0A180GB79"/>
<feature type="compositionally biased region" description="Polar residues" evidence="1">
    <location>
        <begin position="187"/>
        <end position="205"/>
    </location>
</feature>
<reference evidence="3" key="1">
    <citation type="submission" date="2009-11" db="EMBL/GenBank/DDBJ databases">
        <authorList>
            <consortium name="The Broad Institute Genome Sequencing Platform"/>
            <person name="Ward D."/>
            <person name="Feldgarden M."/>
            <person name="Earl A."/>
            <person name="Young S.K."/>
            <person name="Zeng Q."/>
            <person name="Koehrsen M."/>
            <person name="Alvarado L."/>
            <person name="Berlin A."/>
            <person name="Bochicchio J."/>
            <person name="Borenstein D."/>
            <person name="Chapman S.B."/>
            <person name="Chen Z."/>
            <person name="Engels R."/>
            <person name="Freedman E."/>
            <person name="Gellesch M."/>
            <person name="Goldberg J."/>
            <person name="Griggs A."/>
            <person name="Gujja S."/>
            <person name="Heilman E."/>
            <person name="Heiman D."/>
            <person name="Hepburn T."/>
            <person name="Howarth C."/>
            <person name="Jen D."/>
            <person name="Larson L."/>
            <person name="Lewis B."/>
            <person name="Mehta T."/>
            <person name="Park D."/>
            <person name="Pearson M."/>
            <person name="Roberts A."/>
            <person name="Saif S."/>
            <person name="Shea T."/>
            <person name="Shenoy N."/>
            <person name="Sisk P."/>
            <person name="Stolte C."/>
            <person name="Sykes S."/>
            <person name="Thomson T."/>
            <person name="Walk T."/>
            <person name="White J."/>
            <person name="Yandava C."/>
            <person name="Izard J."/>
            <person name="Baranova O.V."/>
            <person name="Blanton J.M."/>
            <person name="Tanner A.C."/>
            <person name="Dewhirst F.E."/>
            <person name="Haas B."/>
            <person name="Nusbaum C."/>
            <person name="Birren B."/>
        </authorList>
    </citation>
    <scope>NUCLEOTIDE SEQUENCE [LARGE SCALE GENOMIC DNA]</scope>
    <source>
        <strain evidence="3">1-1 BBBD Race 1</strain>
    </source>
</reference>
<dbReference type="Gene3D" id="3.40.50.1820">
    <property type="entry name" value="alpha/beta hydrolase"/>
    <property type="match status" value="1"/>
</dbReference>
<dbReference type="EnsemblFungi" id="PTTG_28488-t43_1">
    <property type="protein sequence ID" value="PTTG_28488-t43_1-p1"/>
    <property type="gene ID" value="PTTG_28488"/>
</dbReference>
<feature type="signal peptide" evidence="2">
    <location>
        <begin position="1"/>
        <end position="26"/>
    </location>
</feature>
<feature type="region of interest" description="Disordered" evidence="1">
    <location>
        <begin position="289"/>
        <end position="332"/>
    </location>
</feature>
<evidence type="ECO:0000256" key="1">
    <source>
        <dbReference type="SAM" id="MobiDB-lite"/>
    </source>
</evidence>
<sequence length="921" mass="98724">MMCNSERALVLFQAVTVLVVGLPVQGHEGILGTLNEWGQSCKSAVNRCLSSVKSSASDVNSWLPSASSIRSAPETPDTPVCPFCRNDWCEQDFMAEWPTCTHTIAQSPESTSSNLSDQGEGFRGLWDMNHSDPEHMEWSFNHFHFHTDSIISSAREELEQRMQESWDSHHIDSPPSRSHPTPLENANLGQPPSTEAQPIQPSTYVHTRKLPRTVAGRNATPKQSVVSSTSRGSDAQKIVERGLHLPIRPASSPPPAQAPRTHFGKCFVQGLGSTPSILRRALAGGRLLRQRSGLSSDTATVPRRPRLERLRKPSPAGAEEPPGRVRAPARPEGPPAIPLHSPVAFLGAGGARKQARKTGVGAGPRGFWRRRTAGQGRQALACSSNGGPGRARRGGPGSWAHHSPASLCMRSSPSGTVSQLLEAAQGQESLAGSGDAPGRDIPAGQNGRSAGRVPLLARLSSPMPRSRFRAPLGRARLSRAHASVDGGDGSGAWLAACAARGMDRWRGDRGKGPSEGDADGLRLQISGARLTAELGAAGAVHAHEIGIKAQAAPPEPQPTRPAPRRSVAPPEPAPLQLAACQEPKQARTGQPKPEEEEDDDDRGNQDGAVSGGAGSGAGIAAGRTLAARPPGLRRHQRPARRPLHHRPQGHPRRQDPLVHPGRRPAGPHPAPLLSVHGCIRRLPDAVSGDVCRAGERLRSARRLCDGGGADGVCRAGAVHAEDCDRVPGVRLGRRAVVGAGDDRLRPAGGAVHGDERVHGRARRARALQLRPHRHRQLGPREAGRQRHRAQVLGHRPRDRRRGRPARRARLGIDGHVHYAHSQAAPRAVSRTAATLLSEIFQGEAGQHVVANHDYFPHIVPRTSGFVRVNSAVWVFGNRTEWMRVCHYYPENGACLGNGTSIADNYYYFTPMGQCGAADKGF</sequence>
<name>A0A180GB79_PUCT1</name>
<feature type="compositionally biased region" description="Polar residues" evidence="1">
    <location>
        <begin position="220"/>
        <end position="233"/>
    </location>
</feature>
<feature type="region of interest" description="Disordered" evidence="1">
    <location>
        <begin position="548"/>
        <end position="670"/>
    </location>
</feature>
<keyword evidence="5" id="KW-1185">Reference proteome</keyword>
<reference evidence="4" key="4">
    <citation type="submission" date="2025-05" db="UniProtKB">
        <authorList>
            <consortium name="EnsemblFungi"/>
        </authorList>
    </citation>
    <scope>IDENTIFICATION</scope>
    <source>
        <strain evidence="4">isolate 1-1 / race 1 (BBBD)</strain>
    </source>
</reference>
<evidence type="ECO:0008006" key="6">
    <source>
        <dbReference type="Google" id="ProtNLM"/>
    </source>
</evidence>
<organism evidence="3">
    <name type="scientific">Puccinia triticina (isolate 1-1 / race 1 (BBBD))</name>
    <name type="common">Brown leaf rust fungus</name>
    <dbReference type="NCBI Taxonomy" id="630390"/>
    <lineage>
        <taxon>Eukaryota</taxon>
        <taxon>Fungi</taxon>
        <taxon>Dikarya</taxon>
        <taxon>Basidiomycota</taxon>
        <taxon>Pucciniomycotina</taxon>
        <taxon>Pucciniomycetes</taxon>
        <taxon>Pucciniales</taxon>
        <taxon>Pucciniaceae</taxon>
        <taxon>Puccinia</taxon>
    </lineage>
</organism>
<evidence type="ECO:0000313" key="4">
    <source>
        <dbReference type="EnsemblFungi" id="PTTG_28488-t43_1-p1"/>
    </source>
</evidence>
<feature type="region of interest" description="Disordered" evidence="1">
    <location>
        <begin position="775"/>
        <end position="806"/>
    </location>
</feature>
<feature type="chain" id="PRO_5008109735" description="SCP domain-containing protein" evidence="2">
    <location>
        <begin position="27"/>
        <end position="921"/>
    </location>
</feature>
<reference evidence="4 5" key="3">
    <citation type="journal article" date="2017" name="G3 (Bethesda)">
        <title>Comparative analysis highlights variable genome content of wheat rusts and divergence of the mating loci.</title>
        <authorList>
            <person name="Cuomo C.A."/>
            <person name="Bakkeren G."/>
            <person name="Khalil H.B."/>
            <person name="Panwar V."/>
            <person name="Joly D."/>
            <person name="Linning R."/>
            <person name="Sakthikumar S."/>
            <person name="Song X."/>
            <person name="Adiconis X."/>
            <person name="Fan L."/>
            <person name="Goldberg J.M."/>
            <person name="Levin J.Z."/>
            <person name="Young S."/>
            <person name="Zeng Q."/>
            <person name="Anikster Y."/>
            <person name="Bruce M."/>
            <person name="Wang M."/>
            <person name="Yin C."/>
            <person name="McCallum B."/>
            <person name="Szabo L.J."/>
            <person name="Hulbert S."/>
            <person name="Chen X."/>
            <person name="Fellers J.P."/>
        </authorList>
    </citation>
    <scope>NUCLEOTIDE SEQUENCE</scope>
    <source>
        <strain evidence="4">isolate 1-1 / race 1 (BBBD)</strain>
        <strain evidence="5">Isolate 1-1 / race 1 (BBBD)</strain>
    </source>
</reference>
<evidence type="ECO:0000256" key="2">
    <source>
        <dbReference type="SAM" id="SignalP"/>
    </source>
</evidence>
<feature type="compositionally biased region" description="Gly residues" evidence="1">
    <location>
        <begin position="386"/>
        <end position="397"/>
    </location>
</feature>
<feature type="region of interest" description="Disordered" evidence="1">
    <location>
        <begin position="156"/>
        <end position="235"/>
    </location>
</feature>
<gene>
    <name evidence="3" type="ORF">PTTG_28488</name>
</gene>
<proteinExistence type="predicted"/>
<dbReference type="AlphaFoldDB" id="A0A180GB79"/>
<feature type="compositionally biased region" description="Basic residues" evidence="1">
    <location>
        <begin position="785"/>
        <end position="806"/>
    </location>
</feature>
<dbReference type="InterPro" id="IPR029058">
    <property type="entry name" value="AB_hydrolase_fold"/>
</dbReference>
<feature type="compositionally biased region" description="Basic residues" evidence="1">
    <location>
        <begin position="631"/>
        <end position="651"/>
    </location>
</feature>
<dbReference type="OrthoDB" id="426718at2759"/>
<keyword evidence="2" id="KW-0732">Signal</keyword>